<keyword evidence="2" id="KW-0645">Protease</keyword>
<feature type="signal peptide" evidence="5">
    <location>
        <begin position="1"/>
        <end position="22"/>
    </location>
</feature>
<accession>A0ABT7ZP77</accession>
<evidence type="ECO:0000256" key="4">
    <source>
        <dbReference type="ARBA" id="ARBA00022807"/>
    </source>
</evidence>
<feature type="domain" description="NlpC/P60" evidence="7">
    <location>
        <begin position="27"/>
        <end position="149"/>
    </location>
</feature>
<dbReference type="InterPro" id="IPR051202">
    <property type="entry name" value="Peptidase_C40"/>
</dbReference>
<keyword evidence="9" id="KW-1185">Reference proteome</keyword>
<keyword evidence="4" id="KW-0788">Thiol protease</keyword>
<evidence type="ECO:0000313" key="9">
    <source>
        <dbReference type="Proteomes" id="UP001225873"/>
    </source>
</evidence>
<dbReference type="SUPFAM" id="SSF54001">
    <property type="entry name" value="Cysteine proteinases"/>
    <property type="match status" value="1"/>
</dbReference>
<protein>
    <submittedName>
        <fullName evidence="8">S-layer homology domain-containing protein</fullName>
    </submittedName>
</protein>
<dbReference type="Proteomes" id="UP001225873">
    <property type="component" value="Unassembled WGS sequence"/>
</dbReference>
<comment type="similarity">
    <text evidence="1">Belongs to the peptidase C40 family.</text>
</comment>
<evidence type="ECO:0000259" key="6">
    <source>
        <dbReference type="PROSITE" id="PS51272"/>
    </source>
</evidence>
<dbReference type="PANTHER" id="PTHR47053:SF1">
    <property type="entry name" value="MUREIN DD-ENDOPEPTIDASE MEPH-RELATED"/>
    <property type="match status" value="1"/>
</dbReference>
<comment type="caution">
    <text evidence="8">The sequence shown here is derived from an EMBL/GenBank/DDBJ whole genome shotgun (WGS) entry which is preliminary data.</text>
</comment>
<dbReference type="InterPro" id="IPR038765">
    <property type="entry name" value="Papain-like_cys_pep_sf"/>
</dbReference>
<dbReference type="RefSeq" id="WP_290187193.1">
    <property type="nucleotide sequence ID" value="NZ_JASDCQ010000007.1"/>
</dbReference>
<dbReference type="Pfam" id="PF00395">
    <property type="entry name" value="SLH"/>
    <property type="match status" value="3"/>
</dbReference>
<gene>
    <name evidence="8" type="ORF">QMA01_16820</name>
</gene>
<dbReference type="Pfam" id="PF00877">
    <property type="entry name" value="NLPC_P60"/>
    <property type="match status" value="1"/>
</dbReference>
<dbReference type="Gene3D" id="3.90.1720.10">
    <property type="entry name" value="endopeptidase domain like (from Nostoc punctiforme)"/>
    <property type="match status" value="1"/>
</dbReference>
<organism evidence="8 9">
    <name type="scientific">Planococcus notacanthi</name>
    <dbReference type="NCBI Taxonomy" id="3035188"/>
    <lineage>
        <taxon>Bacteria</taxon>
        <taxon>Bacillati</taxon>
        <taxon>Bacillota</taxon>
        <taxon>Bacilli</taxon>
        <taxon>Bacillales</taxon>
        <taxon>Caryophanaceae</taxon>
        <taxon>Planococcus</taxon>
    </lineage>
</organism>
<sequence>MKKRLMLMIIAVLLLSANPFNATEANAATPNEITTYANKFKGTPYKFGGTTPSGFDCSGYLRYVFNNFGISIPRTAAEQYKIGTGVSKSNLKEGDMVFFSGTYKAGISHAGIYVGNGNFISATSSGVTVANLNTNSYWAPKYTGARRLSEVKNVATPVSKPVAKPVAKKALPVGQYYDVATGHWAVKEIKSLSTQSIITGYDVSLFKPNNDVSRAEAATIIARALKLKPVKSSAFKDVPSSHWAAGNINAVMKAGIVQGRSPGHYAPNAKITRAEISKILTNAFALKASNSSTSFKDVKGHWAEGSINSVTASNLATGYKDGTFKPNANATRAEYATFVHRAINK</sequence>
<feature type="domain" description="SLH" evidence="6">
    <location>
        <begin position="172"/>
        <end position="235"/>
    </location>
</feature>
<evidence type="ECO:0000256" key="2">
    <source>
        <dbReference type="ARBA" id="ARBA00022670"/>
    </source>
</evidence>
<name>A0ABT7ZP77_9BACL</name>
<keyword evidence="3" id="KW-0378">Hydrolase</keyword>
<dbReference type="InterPro" id="IPR001119">
    <property type="entry name" value="SLH_dom"/>
</dbReference>
<reference evidence="8 9" key="1">
    <citation type="submission" date="2023-03" db="EMBL/GenBank/DDBJ databases">
        <authorList>
            <person name="Uniacke-Lowe S."/>
            <person name="Ross P."/>
            <person name="Hill C."/>
        </authorList>
    </citation>
    <scope>NUCLEOTIDE SEQUENCE [LARGE SCALE GENOMIC DNA]</scope>
    <source>
        <strain evidence="8 9">APC 4016</strain>
    </source>
</reference>
<feature type="domain" description="SLH" evidence="6">
    <location>
        <begin position="236"/>
        <end position="289"/>
    </location>
</feature>
<dbReference type="PROSITE" id="PS51935">
    <property type="entry name" value="NLPC_P60"/>
    <property type="match status" value="1"/>
</dbReference>
<evidence type="ECO:0000256" key="5">
    <source>
        <dbReference type="SAM" id="SignalP"/>
    </source>
</evidence>
<evidence type="ECO:0000256" key="1">
    <source>
        <dbReference type="ARBA" id="ARBA00007074"/>
    </source>
</evidence>
<keyword evidence="5" id="KW-0732">Signal</keyword>
<feature type="domain" description="SLH" evidence="6">
    <location>
        <begin position="290"/>
        <end position="345"/>
    </location>
</feature>
<dbReference type="PANTHER" id="PTHR47053">
    <property type="entry name" value="MUREIN DD-ENDOPEPTIDASE MEPH-RELATED"/>
    <property type="match status" value="1"/>
</dbReference>
<dbReference type="PROSITE" id="PS51272">
    <property type="entry name" value="SLH"/>
    <property type="match status" value="3"/>
</dbReference>
<evidence type="ECO:0000313" key="8">
    <source>
        <dbReference type="EMBL" id="MDN3428961.1"/>
    </source>
</evidence>
<proteinExistence type="inferred from homology"/>
<dbReference type="InterPro" id="IPR000064">
    <property type="entry name" value="NLP_P60_dom"/>
</dbReference>
<feature type="chain" id="PRO_5045801818" evidence="5">
    <location>
        <begin position="23"/>
        <end position="345"/>
    </location>
</feature>
<dbReference type="EMBL" id="JASDCQ010000007">
    <property type="protein sequence ID" value="MDN3428961.1"/>
    <property type="molecule type" value="Genomic_DNA"/>
</dbReference>
<evidence type="ECO:0000259" key="7">
    <source>
        <dbReference type="PROSITE" id="PS51935"/>
    </source>
</evidence>
<evidence type="ECO:0000256" key="3">
    <source>
        <dbReference type="ARBA" id="ARBA00022801"/>
    </source>
</evidence>